<sequence length="216" mass="23556">MLHLLVAVVATGAVAFQAVLVFSGEAVLNDEVPPLATRLYRLAAYFTIQSNVLVAVTSWQLWRDPARDGRWWRPVRLAALVGITVTGLVHFVLLRPLLDLDGANWVVDKLLHMVVPVLAVLAWFLVGPRRRVTWRTVGESLVWPVVWTGWTLVVGALSGWYPYPFLNPANDGVGAVVVACLGITVLFLALFAGVRGLDHRLAPAPAGELSPASRAR</sequence>
<keyword evidence="1" id="KW-1133">Transmembrane helix</keyword>
<feature type="transmembrane region" description="Helical" evidence="1">
    <location>
        <begin position="173"/>
        <end position="194"/>
    </location>
</feature>
<evidence type="ECO:0000313" key="2">
    <source>
        <dbReference type="EMBL" id="MBM6399462.1"/>
    </source>
</evidence>
<accession>A0ABS2CHX2</accession>
<feature type="transmembrane region" description="Helical" evidence="1">
    <location>
        <begin position="39"/>
        <end position="62"/>
    </location>
</feature>
<dbReference type="Proteomes" id="UP001430172">
    <property type="component" value="Unassembled WGS sequence"/>
</dbReference>
<reference evidence="2" key="1">
    <citation type="submission" date="2021-02" db="EMBL/GenBank/DDBJ databases">
        <title>Phycicoccus sp. MQZ13P-5T, whole genome shotgun sequence.</title>
        <authorList>
            <person name="Tuo L."/>
        </authorList>
    </citation>
    <scope>NUCLEOTIDE SEQUENCE</scope>
    <source>
        <strain evidence="2">MQZ13P-5</strain>
    </source>
</reference>
<feature type="transmembrane region" description="Helical" evidence="1">
    <location>
        <begin position="110"/>
        <end position="128"/>
    </location>
</feature>
<proteinExistence type="predicted"/>
<keyword evidence="1" id="KW-0812">Transmembrane</keyword>
<feature type="transmembrane region" description="Helical" evidence="1">
    <location>
        <begin position="140"/>
        <end position="161"/>
    </location>
</feature>
<dbReference type="InterPro" id="IPR049713">
    <property type="entry name" value="Pr6Pr-like"/>
</dbReference>
<dbReference type="EMBL" id="JAFDVD010000005">
    <property type="protein sequence ID" value="MBM6399462.1"/>
    <property type="molecule type" value="Genomic_DNA"/>
</dbReference>
<keyword evidence="3" id="KW-1185">Reference proteome</keyword>
<evidence type="ECO:0000313" key="3">
    <source>
        <dbReference type="Proteomes" id="UP001430172"/>
    </source>
</evidence>
<protein>
    <submittedName>
        <fullName evidence="2">Pr6Pr family membrane protein</fullName>
    </submittedName>
</protein>
<name>A0ABS2CHX2_9MICO</name>
<dbReference type="NCBIfam" id="NF038065">
    <property type="entry name" value="Pr6Pr"/>
    <property type="match status" value="1"/>
</dbReference>
<gene>
    <name evidence="2" type="ORF">JQN70_03595</name>
</gene>
<keyword evidence="1" id="KW-0472">Membrane</keyword>
<organism evidence="2 3">
    <name type="scientific">Phycicoccus sonneratiae</name>
    <dbReference type="NCBI Taxonomy" id="2807628"/>
    <lineage>
        <taxon>Bacteria</taxon>
        <taxon>Bacillati</taxon>
        <taxon>Actinomycetota</taxon>
        <taxon>Actinomycetes</taxon>
        <taxon>Micrococcales</taxon>
        <taxon>Intrasporangiaceae</taxon>
        <taxon>Phycicoccus</taxon>
    </lineage>
</organism>
<comment type="caution">
    <text evidence="2">The sequence shown here is derived from an EMBL/GenBank/DDBJ whole genome shotgun (WGS) entry which is preliminary data.</text>
</comment>
<feature type="transmembrane region" description="Helical" evidence="1">
    <location>
        <begin position="74"/>
        <end position="98"/>
    </location>
</feature>
<evidence type="ECO:0000256" key="1">
    <source>
        <dbReference type="SAM" id="Phobius"/>
    </source>
</evidence>